<comment type="caution">
    <text evidence="2">The sequence shown here is derived from an EMBL/GenBank/DDBJ whole genome shotgun (WGS) entry which is preliminary data.</text>
</comment>
<keyword evidence="3" id="KW-1185">Reference proteome</keyword>
<dbReference type="PANTHER" id="PTHR39639:SF1">
    <property type="entry name" value="DUF262 DOMAIN-CONTAINING PROTEIN"/>
    <property type="match status" value="1"/>
</dbReference>
<evidence type="ECO:0000259" key="1">
    <source>
        <dbReference type="Pfam" id="PF03235"/>
    </source>
</evidence>
<evidence type="ECO:0000313" key="2">
    <source>
        <dbReference type="EMBL" id="MFC6390244.1"/>
    </source>
</evidence>
<gene>
    <name evidence="2" type="ORF">ACFQDP_13005</name>
</gene>
<dbReference type="InterPro" id="IPR004919">
    <property type="entry name" value="GmrSD_N"/>
</dbReference>
<reference evidence="3" key="1">
    <citation type="journal article" date="2019" name="Int. J. Syst. Evol. Microbiol.">
        <title>The Global Catalogue of Microorganisms (GCM) 10K type strain sequencing project: providing services to taxonomists for standard genome sequencing and annotation.</title>
        <authorList>
            <consortium name="The Broad Institute Genomics Platform"/>
            <consortium name="The Broad Institute Genome Sequencing Center for Infectious Disease"/>
            <person name="Wu L."/>
            <person name="Ma J."/>
        </authorList>
    </citation>
    <scope>NUCLEOTIDE SEQUENCE [LARGE SCALE GENOMIC DNA]</scope>
    <source>
        <strain evidence="3">CCUG 36916</strain>
    </source>
</reference>
<evidence type="ECO:0000313" key="3">
    <source>
        <dbReference type="Proteomes" id="UP001596237"/>
    </source>
</evidence>
<dbReference type="RefSeq" id="WP_192282496.1">
    <property type="nucleotide sequence ID" value="NZ_JBHSTT010000042.1"/>
</dbReference>
<dbReference type="PANTHER" id="PTHR39639">
    <property type="entry name" value="CHROMOSOME 16, WHOLE GENOME SHOTGUN SEQUENCE"/>
    <property type="match status" value="1"/>
</dbReference>
<sequence>MPFSPTEQFMWSNDPGERVTHPDDRAINERYVRGEGRIVIETNREKLPGFVNQLKDTDYMDLRPFYQRRPRWDSRTQSLLIESFIMNIPVPPVFLYERDYNSYEVMDGQQRITAIRDFYANGFKLRGLETWPELNGRTYSTLPEKIRAGIDRRSITSVVLLKESTESEEEASLLRETVFDRLNTGGIKLERQEIRNALYRGRFNDMLHEISRTDDFREVWGLPRWVENEIETNQALVDEQFFAKMLDTEIVLRFFALRHVEHYRRGMQGFLDLYMRRATKFDKTDIDQLKDLYKNTLNLAKEVYNGLIFRPYSPDSASWDAKPHRAFHDAVMIGFSERLSDAEAIKQRAAQIVDETKILFQSNPRGTFTGQGNTKQDIKSRINLFRQMLSNIVP</sequence>
<dbReference type="Pfam" id="PF03235">
    <property type="entry name" value="GmrSD_N"/>
    <property type="match status" value="1"/>
</dbReference>
<dbReference type="Proteomes" id="UP001596237">
    <property type="component" value="Unassembled WGS sequence"/>
</dbReference>
<protein>
    <submittedName>
        <fullName evidence="2">DUF262 domain-containing protein</fullName>
    </submittedName>
</protein>
<accession>A0ABW1WTV2</accession>
<proteinExistence type="predicted"/>
<name>A0ABW1WTV2_9HYPH</name>
<feature type="domain" description="GmrSD restriction endonucleases N-terminal" evidence="1">
    <location>
        <begin position="62"/>
        <end position="199"/>
    </location>
</feature>
<organism evidence="2 3">
    <name type="scientific">Methylorubrum zatmanii</name>
    <dbReference type="NCBI Taxonomy" id="29429"/>
    <lineage>
        <taxon>Bacteria</taxon>
        <taxon>Pseudomonadati</taxon>
        <taxon>Pseudomonadota</taxon>
        <taxon>Alphaproteobacteria</taxon>
        <taxon>Hyphomicrobiales</taxon>
        <taxon>Methylobacteriaceae</taxon>
        <taxon>Methylorubrum</taxon>
    </lineage>
</organism>
<dbReference type="EMBL" id="JBHSTT010000042">
    <property type="protein sequence ID" value="MFC6390244.1"/>
    <property type="molecule type" value="Genomic_DNA"/>
</dbReference>